<evidence type="ECO:0000313" key="12">
    <source>
        <dbReference type="EMBL" id="KAB0351058.1"/>
    </source>
</evidence>
<sequence length="308" mass="33303">MGILSGREHRADSSSRSQHSFLLSPDALPAAQHALEFHNFSENAGKIEVNTNLNKIQRNPLFSIRCVCSKNFPAPLVGKGDNLPRFTEVTGFCPPPRGASGTLAPSLLWLHLPLGPRGPLHPGGGKEGGPEKAQLFSQPSPPMSCENPKPVIYWQNTASWSCSFQATVEEGAVGVIVNLTVEDKDDPTTGAWRAAYTIINGNPGQSFEIHTNPETNEGMLSVVKPLDYEISAFHTLLIKVENEDPLVPDVSYGPSSTATVHITVLDVNESPVFYPDPMMVTKQENISVGSVLLTVNATDPDSLQRQTI</sequence>
<accession>A0A5N3VPT4</accession>
<dbReference type="SMART" id="SM00112">
    <property type="entry name" value="CA"/>
    <property type="match status" value="1"/>
</dbReference>
<evidence type="ECO:0000256" key="7">
    <source>
        <dbReference type="ARBA" id="ARBA00023136"/>
    </source>
</evidence>
<evidence type="ECO:0000256" key="1">
    <source>
        <dbReference type="ARBA" id="ARBA00004236"/>
    </source>
</evidence>
<keyword evidence="4" id="KW-0677">Repeat</keyword>
<dbReference type="GO" id="GO:0044331">
    <property type="term" value="P:cell-cell adhesion mediated by cadherin"/>
    <property type="evidence" value="ECO:0007669"/>
    <property type="project" value="TreeGrafter"/>
</dbReference>
<evidence type="ECO:0000256" key="4">
    <source>
        <dbReference type="ARBA" id="ARBA00022737"/>
    </source>
</evidence>
<dbReference type="InterPro" id="IPR039808">
    <property type="entry name" value="Cadherin"/>
</dbReference>
<keyword evidence="13" id="KW-1185">Reference proteome</keyword>
<dbReference type="PRINTS" id="PR00205">
    <property type="entry name" value="CADHERIN"/>
</dbReference>
<evidence type="ECO:0000256" key="9">
    <source>
        <dbReference type="PROSITE-ProRule" id="PRU00043"/>
    </source>
</evidence>
<dbReference type="EMBL" id="VCEA01000002">
    <property type="protein sequence ID" value="KAB0351058.1"/>
    <property type="molecule type" value="Genomic_DNA"/>
</dbReference>
<keyword evidence="2" id="KW-1003">Cell membrane</keyword>
<feature type="region of interest" description="Disordered" evidence="10">
    <location>
        <begin position="118"/>
        <end position="143"/>
    </location>
</feature>
<dbReference type="GO" id="GO:0016477">
    <property type="term" value="P:cell migration"/>
    <property type="evidence" value="ECO:0007669"/>
    <property type="project" value="TreeGrafter"/>
</dbReference>
<evidence type="ECO:0000256" key="8">
    <source>
        <dbReference type="ARBA" id="ARBA00023180"/>
    </source>
</evidence>
<dbReference type="AlphaFoldDB" id="A0A5N3VPT4"/>
<dbReference type="Gene3D" id="2.60.40.60">
    <property type="entry name" value="Cadherins"/>
    <property type="match status" value="1"/>
</dbReference>
<protein>
    <recommendedName>
        <fullName evidence="11">Cadherin domain-containing protein</fullName>
    </recommendedName>
</protein>
<evidence type="ECO:0000313" key="13">
    <source>
        <dbReference type="Proteomes" id="UP000326458"/>
    </source>
</evidence>
<dbReference type="Proteomes" id="UP000326458">
    <property type="component" value="Unassembled WGS sequence"/>
</dbReference>
<dbReference type="Pfam" id="PF00028">
    <property type="entry name" value="Cadherin"/>
    <property type="match status" value="1"/>
</dbReference>
<evidence type="ECO:0000256" key="3">
    <source>
        <dbReference type="ARBA" id="ARBA00022685"/>
    </source>
</evidence>
<keyword evidence="7" id="KW-0472">Membrane</keyword>
<organism evidence="12 13">
    <name type="scientific">Muntiacus muntjak</name>
    <name type="common">Barking deer</name>
    <name type="synonym">Indian muntjac</name>
    <dbReference type="NCBI Taxonomy" id="9888"/>
    <lineage>
        <taxon>Eukaryota</taxon>
        <taxon>Metazoa</taxon>
        <taxon>Chordata</taxon>
        <taxon>Craniata</taxon>
        <taxon>Vertebrata</taxon>
        <taxon>Euteleostomi</taxon>
        <taxon>Mammalia</taxon>
        <taxon>Eutheria</taxon>
        <taxon>Laurasiatheria</taxon>
        <taxon>Artiodactyla</taxon>
        <taxon>Ruminantia</taxon>
        <taxon>Pecora</taxon>
        <taxon>Cervidae</taxon>
        <taxon>Muntiacinae</taxon>
        <taxon>Muntiacus</taxon>
    </lineage>
</organism>
<gene>
    <name evidence="12" type="ORF">FD754_015915</name>
</gene>
<dbReference type="GO" id="GO:0016342">
    <property type="term" value="C:catenin complex"/>
    <property type="evidence" value="ECO:0007669"/>
    <property type="project" value="TreeGrafter"/>
</dbReference>
<dbReference type="GO" id="GO:0000902">
    <property type="term" value="P:cell morphogenesis"/>
    <property type="evidence" value="ECO:0007669"/>
    <property type="project" value="TreeGrafter"/>
</dbReference>
<evidence type="ECO:0000256" key="6">
    <source>
        <dbReference type="ARBA" id="ARBA00022889"/>
    </source>
</evidence>
<keyword evidence="8" id="KW-0325">Glycoprotein</keyword>
<dbReference type="PANTHER" id="PTHR24027">
    <property type="entry name" value="CADHERIN-23"/>
    <property type="match status" value="1"/>
</dbReference>
<keyword evidence="5 9" id="KW-0106">Calcium</keyword>
<dbReference type="GO" id="GO:0005912">
    <property type="term" value="C:adherens junction"/>
    <property type="evidence" value="ECO:0007669"/>
    <property type="project" value="TreeGrafter"/>
</dbReference>
<dbReference type="InterPro" id="IPR015919">
    <property type="entry name" value="Cadherin-like_sf"/>
</dbReference>
<dbReference type="PROSITE" id="PS50268">
    <property type="entry name" value="CADHERIN_2"/>
    <property type="match status" value="1"/>
</dbReference>
<dbReference type="PANTHER" id="PTHR24027:SF80">
    <property type="entry name" value="CADHERIN-13"/>
    <property type="match status" value="1"/>
</dbReference>
<comment type="subcellular location">
    <subcellularLocation>
        <location evidence="1">Cell membrane</location>
    </subcellularLocation>
</comment>
<evidence type="ECO:0000256" key="10">
    <source>
        <dbReference type="SAM" id="MobiDB-lite"/>
    </source>
</evidence>
<feature type="domain" description="Cadherin" evidence="11">
    <location>
        <begin position="169"/>
        <end position="273"/>
    </location>
</feature>
<dbReference type="SUPFAM" id="SSF49313">
    <property type="entry name" value="Cadherin-like"/>
    <property type="match status" value="2"/>
</dbReference>
<dbReference type="FunFam" id="2.60.40.60:FF:000019">
    <property type="entry name" value="Cadherin 2"/>
    <property type="match status" value="1"/>
</dbReference>
<dbReference type="CDD" id="cd11304">
    <property type="entry name" value="Cadherin_repeat"/>
    <property type="match status" value="1"/>
</dbReference>
<dbReference type="GO" id="GO:0007156">
    <property type="term" value="P:homophilic cell adhesion via plasma membrane adhesion molecules"/>
    <property type="evidence" value="ECO:0007669"/>
    <property type="project" value="InterPro"/>
</dbReference>
<dbReference type="GO" id="GO:0034332">
    <property type="term" value="P:adherens junction organization"/>
    <property type="evidence" value="ECO:0007669"/>
    <property type="project" value="TreeGrafter"/>
</dbReference>
<dbReference type="GO" id="GO:0007043">
    <property type="term" value="P:cell-cell junction assembly"/>
    <property type="evidence" value="ECO:0007669"/>
    <property type="project" value="TreeGrafter"/>
</dbReference>
<name>A0A5N3VPT4_MUNMU</name>
<evidence type="ECO:0000259" key="11">
    <source>
        <dbReference type="PROSITE" id="PS50268"/>
    </source>
</evidence>
<reference evidence="12 13" key="1">
    <citation type="submission" date="2019-06" db="EMBL/GenBank/DDBJ databases">
        <title>Discovery of a novel chromosome fission-fusion reversal in muntjac.</title>
        <authorList>
            <person name="Mudd A.B."/>
            <person name="Bredeson J.V."/>
            <person name="Baum R."/>
            <person name="Hockemeyer D."/>
            <person name="Rokhsar D.S."/>
        </authorList>
    </citation>
    <scope>NUCLEOTIDE SEQUENCE [LARGE SCALE GENOMIC DNA]</scope>
    <source>
        <strain evidence="12">UTSW_UCB_Mm</strain>
        <tissue evidence="12">Fibroblast cell line</tissue>
    </source>
</reference>
<dbReference type="GO" id="GO:0005509">
    <property type="term" value="F:calcium ion binding"/>
    <property type="evidence" value="ECO:0007669"/>
    <property type="project" value="UniProtKB-UniRule"/>
</dbReference>
<evidence type="ECO:0000256" key="5">
    <source>
        <dbReference type="ARBA" id="ARBA00022837"/>
    </source>
</evidence>
<feature type="non-terminal residue" evidence="12">
    <location>
        <position position="308"/>
    </location>
</feature>
<evidence type="ECO:0000256" key="2">
    <source>
        <dbReference type="ARBA" id="ARBA00022475"/>
    </source>
</evidence>
<keyword evidence="6" id="KW-0130">Cell adhesion</keyword>
<dbReference type="GO" id="GO:0045296">
    <property type="term" value="F:cadherin binding"/>
    <property type="evidence" value="ECO:0007669"/>
    <property type="project" value="TreeGrafter"/>
</dbReference>
<dbReference type="GO" id="GO:0008013">
    <property type="term" value="F:beta-catenin binding"/>
    <property type="evidence" value="ECO:0007669"/>
    <property type="project" value="TreeGrafter"/>
</dbReference>
<comment type="caution">
    <text evidence="12">The sequence shown here is derived from an EMBL/GenBank/DDBJ whole genome shotgun (WGS) entry which is preliminary data.</text>
</comment>
<dbReference type="InterPro" id="IPR002126">
    <property type="entry name" value="Cadherin-like_dom"/>
</dbReference>
<proteinExistence type="predicted"/>
<keyword evidence="3" id="KW-0165">Cleavage on pair of basic residues</keyword>
<dbReference type="GO" id="GO:0016339">
    <property type="term" value="P:calcium-dependent cell-cell adhesion via plasma membrane cell adhesion molecules"/>
    <property type="evidence" value="ECO:0007669"/>
    <property type="project" value="TreeGrafter"/>
</dbReference>